<sequence>LRPSCYSASFLIFTLLSVGFLHAVVLLSGFFRSPPMQEWKQTPGCCKRADGLWFPQIRRFVDPLTCCERYYTPRGRFVHTHPRGPCSDWATDFGTPWWKDSRYQVGLLSDKVRWIRIVNTLTSQEQLLEVCSEETLEEILHRYRRYNSHAHSYTWKHLGEVLDMTKTLSQNGVVDEDPELDRLRLDRDIFTPSILLYFNDDLTEG</sequence>
<evidence type="ECO:0000256" key="2">
    <source>
        <dbReference type="ARBA" id="ARBA00022723"/>
    </source>
</evidence>
<keyword evidence="5" id="KW-1133">Transmembrane helix</keyword>
<protein>
    <submittedName>
        <fullName evidence="6">Cytochrome b5 domain containing 1</fullName>
    </submittedName>
</protein>
<keyword evidence="2" id="KW-0479">Metal-binding</keyword>
<evidence type="ECO:0000313" key="6">
    <source>
        <dbReference type="Ensembl" id="ENSCVAP00000012790.1"/>
    </source>
</evidence>
<keyword evidence="1" id="KW-0349">Heme</keyword>
<keyword evidence="3" id="KW-0408">Iron</keyword>
<feature type="transmembrane region" description="Helical" evidence="5">
    <location>
        <begin position="6"/>
        <end position="31"/>
    </location>
</feature>
<evidence type="ECO:0000256" key="5">
    <source>
        <dbReference type="SAM" id="Phobius"/>
    </source>
</evidence>
<reference evidence="6" key="1">
    <citation type="submission" date="2025-08" db="UniProtKB">
        <authorList>
            <consortium name="Ensembl"/>
        </authorList>
    </citation>
    <scope>IDENTIFICATION</scope>
</reference>
<dbReference type="OMA" id="DLTHFFH"/>
<name>A0A3Q2FXJ1_CYPVA</name>
<keyword evidence="5" id="KW-0812">Transmembrane</keyword>
<proteinExistence type="inferred from homology"/>
<evidence type="ECO:0000256" key="3">
    <source>
        <dbReference type="ARBA" id="ARBA00023004"/>
    </source>
</evidence>
<reference evidence="6" key="2">
    <citation type="submission" date="2025-09" db="UniProtKB">
        <authorList>
            <consortium name="Ensembl"/>
        </authorList>
    </citation>
    <scope>IDENTIFICATION</scope>
</reference>
<dbReference type="PANTHER" id="PTHR21281">
    <property type="entry name" value="CYTOCHROME B5 DOMAIN-CONTAINING PROTEIN 1"/>
    <property type="match status" value="1"/>
</dbReference>
<keyword evidence="7" id="KW-1185">Reference proteome</keyword>
<accession>A0A3Q2FXJ1</accession>
<dbReference type="PANTHER" id="PTHR21281:SF0">
    <property type="entry name" value="CYTOCHROME B5 DOMAIN-CONTAINING PROTEIN 1"/>
    <property type="match status" value="1"/>
</dbReference>
<dbReference type="AlphaFoldDB" id="A0A3Q2FXJ1"/>
<dbReference type="GO" id="GO:0046872">
    <property type="term" value="F:metal ion binding"/>
    <property type="evidence" value="ECO:0007669"/>
    <property type="project" value="UniProtKB-KW"/>
</dbReference>
<organism evidence="6 7">
    <name type="scientific">Cyprinodon variegatus</name>
    <name type="common">Sheepshead minnow</name>
    <dbReference type="NCBI Taxonomy" id="28743"/>
    <lineage>
        <taxon>Eukaryota</taxon>
        <taxon>Metazoa</taxon>
        <taxon>Chordata</taxon>
        <taxon>Craniata</taxon>
        <taxon>Vertebrata</taxon>
        <taxon>Euteleostomi</taxon>
        <taxon>Actinopterygii</taxon>
        <taxon>Neopterygii</taxon>
        <taxon>Teleostei</taxon>
        <taxon>Neoteleostei</taxon>
        <taxon>Acanthomorphata</taxon>
        <taxon>Ovalentaria</taxon>
        <taxon>Atherinomorphae</taxon>
        <taxon>Cyprinodontiformes</taxon>
        <taxon>Cyprinodontidae</taxon>
        <taxon>Cyprinodon</taxon>
    </lineage>
</organism>
<dbReference type="STRING" id="28743.ENSCVAP00000012790"/>
<evidence type="ECO:0000256" key="4">
    <source>
        <dbReference type="ARBA" id="ARBA00038168"/>
    </source>
</evidence>
<evidence type="ECO:0000313" key="7">
    <source>
        <dbReference type="Proteomes" id="UP000265020"/>
    </source>
</evidence>
<keyword evidence="5" id="KW-0472">Membrane</keyword>
<dbReference type="Proteomes" id="UP000265020">
    <property type="component" value="Unassembled WGS sequence"/>
</dbReference>
<dbReference type="GeneTree" id="ENSGT00440000037582"/>
<dbReference type="Ensembl" id="ENSCVAT00000020128.1">
    <property type="protein sequence ID" value="ENSCVAP00000012790.1"/>
    <property type="gene ID" value="ENSCVAG00000015226.1"/>
</dbReference>
<evidence type="ECO:0000256" key="1">
    <source>
        <dbReference type="ARBA" id="ARBA00022617"/>
    </source>
</evidence>
<dbReference type="InterPro" id="IPR052320">
    <property type="entry name" value="Cytochrome_b5_domain"/>
</dbReference>
<comment type="similarity">
    <text evidence="4">Belongs to the cytochrome b5 family.</text>
</comment>
<dbReference type="GO" id="GO:0003341">
    <property type="term" value="P:cilium movement"/>
    <property type="evidence" value="ECO:0007669"/>
    <property type="project" value="TreeGrafter"/>
</dbReference>